<evidence type="ECO:0000313" key="1">
    <source>
        <dbReference type="EMBL" id="KAK3060296.1"/>
    </source>
</evidence>
<dbReference type="Proteomes" id="UP001186974">
    <property type="component" value="Unassembled WGS sequence"/>
</dbReference>
<protein>
    <submittedName>
        <fullName evidence="1">Uncharacterized protein</fullName>
    </submittedName>
</protein>
<gene>
    <name evidence="1" type="ORF">LTS18_008862</name>
</gene>
<proteinExistence type="predicted"/>
<name>A0ACC3D123_9PEZI</name>
<accession>A0ACC3D123</accession>
<reference evidence="1" key="1">
    <citation type="submission" date="2024-09" db="EMBL/GenBank/DDBJ databases">
        <title>Black Yeasts Isolated from many extreme environments.</title>
        <authorList>
            <person name="Coleine C."/>
            <person name="Stajich J.E."/>
            <person name="Selbmann L."/>
        </authorList>
    </citation>
    <scope>NUCLEOTIDE SEQUENCE</scope>
    <source>
        <strain evidence="1">CCFEE 5737</strain>
    </source>
</reference>
<organism evidence="1 2">
    <name type="scientific">Coniosporium uncinatum</name>
    <dbReference type="NCBI Taxonomy" id="93489"/>
    <lineage>
        <taxon>Eukaryota</taxon>
        <taxon>Fungi</taxon>
        <taxon>Dikarya</taxon>
        <taxon>Ascomycota</taxon>
        <taxon>Pezizomycotina</taxon>
        <taxon>Dothideomycetes</taxon>
        <taxon>Dothideomycetes incertae sedis</taxon>
        <taxon>Coniosporium</taxon>
    </lineage>
</organism>
<evidence type="ECO:0000313" key="2">
    <source>
        <dbReference type="Proteomes" id="UP001186974"/>
    </source>
</evidence>
<keyword evidence="2" id="KW-1185">Reference proteome</keyword>
<comment type="caution">
    <text evidence="1">The sequence shown here is derived from an EMBL/GenBank/DDBJ whole genome shotgun (WGS) entry which is preliminary data.</text>
</comment>
<dbReference type="EMBL" id="JAWDJW010008688">
    <property type="protein sequence ID" value="KAK3060296.1"/>
    <property type="molecule type" value="Genomic_DNA"/>
</dbReference>
<sequence>MTSIDTYEPLHKSFNGPGDQRPTAMQIVQDQGLEGKWTDKTILITGCTAGIGIETARAMYATGAKVVITARNMTKGNEVAKELSTDASRPVEVLEMSLDSLDSVRKGANAFLAKIKHLNVLINNAGVMAIPDRTLTVDGFEAQFGANHLGHFLFFQLLKSTLLTSSTRDFASRVISVSSSGHKMTDRIQFDDFNFDRTEYSDFKAYAQSKLANIYFASELDRRYGSRGLHALSVHPGSILTKLRRHLRPDNSLLAAMSGIEEYIKSQKSVEQGAATQVWAAVAREWEGKGGRYLENCAESPPLDPNAPFFTAGYAPHAYNPDAEARLWKASCEMVGIDDD</sequence>